<dbReference type="NCBIfam" id="NF033382">
    <property type="entry name" value="OMP_33_36"/>
    <property type="match status" value="1"/>
</dbReference>
<dbReference type="SUPFAM" id="SSF56925">
    <property type="entry name" value="OMPA-like"/>
    <property type="match status" value="1"/>
</dbReference>
<dbReference type="Pfam" id="PF16956">
    <property type="entry name" value="Porin_7"/>
    <property type="match status" value="1"/>
</dbReference>
<dbReference type="Proteomes" id="UP001339883">
    <property type="component" value="Unassembled WGS sequence"/>
</dbReference>
<reference evidence="2 3" key="1">
    <citation type="submission" date="2019-08" db="EMBL/GenBank/DDBJ databases">
        <title>Five species of Acinetobacter isolated from floral nectar and animal pollinators.</title>
        <authorList>
            <person name="Hendry T.A."/>
        </authorList>
    </citation>
    <scope>NUCLEOTIDE SEQUENCE [LARGE SCALE GENOMIC DNA]</scope>
    <source>
        <strain evidence="2 3">MD18.27</strain>
    </source>
</reference>
<sequence>MKKIGLATAVLLAMTGAHAYQVELQGQSEYINSKGFENSYTGDGQGTFYFKDVDASKGPLAEAAFLNKASNVQVGYHFDRQKEFNNTSTSEKTQSYGAKAEGYYDTSYIPMPVYGSASYTHTDVTSKEQGYKDKDRGDRYALEVGVLPTNNFLVAVGYTNVTNAYSLDNFKAFNNGVLTARNEANTANARYKTDAVTARVKYVGNIDNTNMAVGFEVDSIFVRGSAAYGLATDLYLTPKLSVGATYADTSAFDSGTDHIWGGNVNYFITPAISVGATYTKANAKNYRVVDSNLAQDAQTIGLNTRVRF</sequence>
<feature type="chain" id="PRO_5046040889" evidence="1">
    <location>
        <begin position="20"/>
        <end position="308"/>
    </location>
</feature>
<feature type="signal peptide" evidence="1">
    <location>
        <begin position="1"/>
        <end position="19"/>
    </location>
</feature>
<proteinExistence type="predicted"/>
<dbReference type="InterPro" id="IPR031593">
    <property type="entry name" value="Porin_7"/>
</dbReference>
<dbReference type="EMBL" id="VTDN01000005">
    <property type="protein sequence ID" value="MEB5476847.1"/>
    <property type="molecule type" value="Genomic_DNA"/>
</dbReference>
<keyword evidence="3" id="KW-1185">Reference proteome</keyword>
<evidence type="ECO:0000313" key="2">
    <source>
        <dbReference type="EMBL" id="MEB5476847.1"/>
    </source>
</evidence>
<keyword evidence="1" id="KW-0732">Signal</keyword>
<dbReference type="RefSeq" id="WP_325775301.1">
    <property type="nucleotide sequence ID" value="NZ_VTDN01000005.1"/>
</dbReference>
<organism evidence="2 3">
    <name type="scientific">Acinetobacter pollinis</name>
    <dbReference type="NCBI Taxonomy" id="2605270"/>
    <lineage>
        <taxon>Bacteria</taxon>
        <taxon>Pseudomonadati</taxon>
        <taxon>Pseudomonadota</taxon>
        <taxon>Gammaproteobacteria</taxon>
        <taxon>Moraxellales</taxon>
        <taxon>Moraxellaceae</taxon>
        <taxon>Acinetobacter</taxon>
    </lineage>
</organism>
<evidence type="ECO:0000256" key="1">
    <source>
        <dbReference type="SAM" id="SignalP"/>
    </source>
</evidence>
<comment type="caution">
    <text evidence="2">The sequence shown here is derived from an EMBL/GenBank/DDBJ whole genome shotgun (WGS) entry which is preliminary data.</text>
</comment>
<gene>
    <name evidence="2" type="primary">omp33-36</name>
    <name evidence="2" type="ORF">I2F25_07295</name>
</gene>
<dbReference type="InterPro" id="IPR011250">
    <property type="entry name" value="OMP/PagP_B-barrel"/>
</dbReference>
<evidence type="ECO:0000313" key="3">
    <source>
        <dbReference type="Proteomes" id="UP001339883"/>
    </source>
</evidence>
<accession>A0ABU6DSM8</accession>
<name>A0ABU6DSM8_9GAMM</name>
<protein>
    <submittedName>
        <fullName evidence="2">Porin Omp33-36</fullName>
    </submittedName>
</protein>